<gene>
    <name evidence="2" type="ORF">Fot_44054</name>
</gene>
<dbReference type="EMBL" id="JBFOLJ010000013">
    <property type="protein sequence ID" value="KAL2482610.1"/>
    <property type="molecule type" value="Genomic_DNA"/>
</dbReference>
<dbReference type="Proteomes" id="UP001604277">
    <property type="component" value="Unassembled WGS sequence"/>
</dbReference>
<protein>
    <submittedName>
        <fullName evidence="2">Uncharacterized protein</fullName>
    </submittedName>
</protein>
<organism evidence="2 3">
    <name type="scientific">Forsythia ovata</name>
    <dbReference type="NCBI Taxonomy" id="205694"/>
    <lineage>
        <taxon>Eukaryota</taxon>
        <taxon>Viridiplantae</taxon>
        <taxon>Streptophyta</taxon>
        <taxon>Embryophyta</taxon>
        <taxon>Tracheophyta</taxon>
        <taxon>Spermatophyta</taxon>
        <taxon>Magnoliopsida</taxon>
        <taxon>eudicotyledons</taxon>
        <taxon>Gunneridae</taxon>
        <taxon>Pentapetalae</taxon>
        <taxon>asterids</taxon>
        <taxon>lamiids</taxon>
        <taxon>Lamiales</taxon>
        <taxon>Oleaceae</taxon>
        <taxon>Forsythieae</taxon>
        <taxon>Forsythia</taxon>
    </lineage>
</organism>
<proteinExistence type="predicted"/>
<dbReference type="AlphaFoldDB" id="A0ABD1R2E6"/>
<keyword evidence="3" id="KW-1185">Reference proteome</keyword>
<sequence>MEFNKDEATRTQYEYQKIYLNQNLIYPNCWLPFFVTEKPAPLSGKIPNSPFPWFVQHQRQGMFARSGGIESAIVSASGTTQTAPQIQPADESLKRRHEKH</sequence>
<feature type="region of interest" description="Disordered" evidence="1">
    <location>
        <begin position="76"/>
        <end position="100"/>
    </location>
</feature>
<evidence type="ECO:0000313" key="3">
    <source>
        <dbReference type="Proteomes" id="UP001604277"/>
    </source>
</evidence>
<evidence type="ECO:0000256" key="1">
    <source>
        <dbReference type="SAM" id="MobiDB-lite"/>
    </source>
</evidence>
<reference evidence="3" key="1">
    <citation type="submission" date="2024-07" db="EMBL/GenBank/DDBJ databases">
        <title>Two chromosome-level genome assemblies of Korean endemic species Abeliophyllum distichum and Forsythia ovata (Oleaceae).</title>
        <authorList>
            <person name="Jang H."/>
        </authorList>
    </citation>
    <scope>NUCLEOTIDE SEQUENCE [LARGE SCALE GENOMIC DNA]</scope>
</reference>
<accession>A0ABD1R2E6</accession>
<comment type="caution">
    <text evidence="2">The sequence shown here is derived from an EMBL/GenBank/DDBJ whole genome shotgun (WGS) entry which is preliminary data.</text>
</comment>
<feature type="compositionally biased region" description="Polar residues" evidence="1">
    <location>
        <begin position="76"/>
        <end position="85"/>
    </location>
</feature>
<name>A0ABD1R2E6_9LAMI</name>
<evidence type="ECO:0000313" key="2">
    <source>
        <dbReference type="EMBL" id="KAL2482610.1"/>
    </source>
</evidence>